<evidence type="ECO:0000259" key="5">
    <source>
        <dbReference type="PROSITE" id="PS50931"/>
    </source>
</evidence>
<dbReference type="InterPro" id="IPR036388">
    <property type="entry name" value="WH-like_DNA-bd_sf"/>
</dbReference>
<dbReference type="InterPro" id="IPR036390">
    <property type="entry name" value="WH_DNA-bd_sf"/>
</dbReference>
<evidence type="ECO:0000256" key="4">
    <source>
        <dbReference type="ARBA" id="ARBA00023163"/>
    </source>
</evidence>
<comment type="caution">
    <text evidence="6">The sequence shown here is derived from an EMBL/GenBank/DDBJ whole genome shotgun (WGS) entry which is preliminary data.</text>
</comment>
<dbReference type="PANTHER" id="PTHR30537">
    <property type="entry name" value="HTH-TYPE TRANSCRIPTIONAL REGULATOR"/>
    <property type="match status" value="1"/>
</dbReference>
<comment type="similarity">
    <text evidence="1">Belongs to the LysR transcriptional regulatory family.</text>
</comment>
<protein>
    <submittedName>
        <fullName evidence="6">Transcriptional regulator GcvA</fullName>
    </submittedName>
</protein>
<evidence type="ECO:0000313" key="7">
    <source>
        <dbReference type="Proteomes" id="UP001196601"/>
    </source>
</evidence>
<gene>
    <name evidence="6" type="primary">gcvA</name>
    <name evidence="6" type="ORF">I0D00_07020</name>
</gene>
<dbReference type="RefSeq" id="WP_274611219.1">
    <property type="nucleotide sequence ID" value="NZ_JADPMV010000001.1"/>
</dbReference>
<accession>A0ABS5PZ02</accession>
<evidence type="ECO:0000256" key="2">
    <source>
        <dbReference type="ARBA" id="ARBA00023015"/>
    </source>
</evidence>
<dbReference type="InterPro" id="IPR005119">
    <property type="entry name" value="LysR_subst-bd"/>
</dbReference>
<keyword evidence="3" id="KW-0238">DNA-binding</keyword>
<dbReference type="EMBL" id="JADPMV010000001">
    <property type="protein sequence ID" value="MBS7661697.1"/>
    <property type="molecule type" value="Genomic_DNA"/>
</dbReference>
<dbReference type="Proteomes" id="UP001196601">
    <property type="component" value="Unassembled WGS sequence"/>
</dbReference>
<keyword evidence="7" id="KW-1185">Reference proteome</keyword>
<dbReference type="Gene3D" id="3.40.190.10">
    <property type="entry name" value="Periplasmic binding protein-like II"/>
    <property type="match status" value="2"/>
</dbReference>
<feature type="domain" description="HTH lysR-type" evidence="5">
    <location>
        <begin position="6"/>
        <end position="63"/>
    </location>
</feature>
<dbReference type="InterPro" id="IPR000847">
    <property type="entry name" value="LysR_HTH_N"/>
</dbReference>
<organism evidence="6 7">
    <name type="scientific">Pseudomonas lalucatii</name>
    <dbReference type="NCBI Taxonomy" id="1424203"/>
    <lineage>
        <taxon>Bacteria</taxon>
        <taxon>Pseudomonadati</taxon>
        <taxon>Pseudomonadota</taxon>
        <taxon>Gammaproteobacteria</taxon>
        <taxon>Pseudomonadales</taxon>
        <taxon>Pseudomonadaceae</taxon>
        <taxon>Pseudomonas</taxon>
    </lineage>
</organism>
<dbReference type="Pfam" id="PF03466">
    <property type="entry name" value="LysR_substrate"/>
    <property type="match status" value="1"/>
</dbReference>
<dbReference type="PROSITE" id="PS50931">
    <property type="entry name" value="HTH_LYSR"/>
    <property type="match status" value="1"/>
</dbReference>
<name>A0ABS5PZ02_9PSED</name>
<evidence type="ECO:0000256" key="1">
    <source>
        <dbReference type="ARBA" id="ARBA00009437"/>
    </source>
</evidence>
<dbReference type="Pfam" id="PF00126">
    <property type="entry name" value="HTH_1"/>
    <property type="match status" value="1"/>
</dbReference>
<sequence>MTRKLPSLNSLRAFESVARNQSFRRAADELCVTHSAVSHQVKLLEDDLGVLLFHRAGRSIALTKDGFYLYPVVRDSFHNIGEAVSHIKASHESKTLTIQTYVTFGTTWLMPRLNEFQSKHPDIRVRISISFVNVDFDKDDADIGIIMGEQAWSHWSYEYLFDTDIFPVCSPKLLETHTLATPADLKQHNLINIELAAEDWRLWLEAAGLDPELCSQGAVVDNYLQALGRVYKGDGLVMAREAFAHQDLEDGRLVRPFALSIDEPGSWFMVYPKERSIKNEIILFKEWLLEQVRQDPHVKIR</sequence>
<dbReference type="PRINTS" id="PR00039">
    <property type="entry name" value="HTHLYSR"/>
</dbReference>
<dbReference type="CDD" id="cd08432">
    <property type="entry name" value="PBP2_GcdR_TrpI_HvrB_AmpR_like"/>
    <property type="match status" value="1"/>
</dbReference>
<reference evidence="6 7" key="1">
    <citation type="journal article" date="2021" name="Syst. Appl. Microbiol.">
        <title>Pseudomonas lalucatii sp. nov. isolated from Vallgornera, a karstic cave in Mallorca, Western Mediterranean.</title>
        <authorList>
            <person name="Busquets A."/>
            <person name="Mulet M."/>
            <person name="Gomila M."/>
            <person name="Garcia-Valdes E."/>
        </authorList>
    </citation>
    <scope>NUCLEOTIDE SEQUENCE [LARGE SCALE GENOMIC DNA]</scope>
    <source>
        <strain evidence="6 7">R1b54</strain>
    </source>
</reference>
<dbReference type="Gene3D" id="1.10.10.10">
    <property type="entry name" value="Winged helix-like DNA-binding domain superfamily/Winged helix DNA-binding domain"/>
    <property type="match status" value="1"/>
</dbReference>
<dbReference type="InterPro" id="IPR058163">
    <property type="entry name" value="LysR-type_TF_proteobact-type"/>
</dbReference>
<evidence type="ECO:0000256" key="3">
    <source>
        <dbReference type="ARBA" id="ARBA00023125"/>
    </source>
</evidence>
<dbReference type="PANTHER" id="PTHR30537:SF74">
    <property type="entry name" value="HTH-TYPE TRANSCRIPTIONAL REGULATOR TRPI"/>
    <property type="match status" value="1"/>
</dbReference>
<dbReference type="NCBIfam" id="NF008352">
    <property type="entry name" value="PRK11139.1"/>
    <property type="match status" value="1"/>
</dbReference>
<evidence type="ECO:0000313" key="6">
    <source>
        <dbReference type="EMBL" id="MBS7661697.1"/>
    </source>
</evidence>
<keyword evidence="2" id="KW-0805">Transcription regulation</keyword>
<dbReference type="SUPFAM" id="SSF46785">
    <property type="entry name" value="Winged helix' DNA-binding domain"/>
    <property type="match status" value="1"/>
</dbReference>
<proteinExistence type="inferred from homology"/>
<keyword evidence="4" id="KW-0804">Transcription</keyword>
<dbReference type="SUPFAM" id="SSF53850">
    <property type="entry name" value="Periplasmic binding protein-like II"/>
    <property type="match status" value="1"/>
</dbReference>